<feature type="region of interest" description="Disordered" evidence="1">
    <location>
        <begin position="1"/>
        <end position="99"/>
    </location>
</feature>
<evidence type="ECO:0008006" key="4">
    <source>
        <dbReference type="Google" id="ProtNLM"/>
    </source>
</evidence>
<organism evidence="2 3">
    <name type="scientific">Neoarthrinium moseri</name>
    <dbReference type="NCBI Taxonomy" id="1658444"/>
    <lineage>
        <taxon>Eukaryota</taxon>
        <taxon>Fungi</taxon>
        <taxon>Dikarya</taxon>
        <taxon>Ascomycota</taxon>
        <taxon>Pezizomycotina</taxon>
        <taxon>Sordariomycetes</taxon>
        <taxon>Xylariomycetidae</taxon>
        <taxon>Amphisphaeriales</taxon>
        <taxon>Apiosporaceae</taxon>
        <taxon>Neoarthrinium</taxon>
    </lineage>
</organism>
<protein>
    <recommendedName>
        <fullName evidence="4">Allergen</fullName>
    </recommendedName>
</protein>
<sequence length="258" mass="29146">MASNLPSNPLGKAKESIQGFMSQAGEHDTTVERKEERPVKHETVKPMQHEEVNTAVDKEVHKDHYHRTVQPIKDKQVLPEKHSFKQNQTENREFDYRDNKAAERAQREAAKFHDERNVEGTRYSKENAPTQQGEHMHHHIHETIQPVINKETIQPEVVHTLNPIHETHHMAAEHHGATMNPEISMSEYQRGAGAHAGTRETEYMRGQPKDMGGVKATASGKQAMKNKQPGSGFNPEDEGVAGQEQESSILSGLNPWSK</sequence>
<evidence type="ECO:0000313" key="2">
    <source>
        <dbReference type="EMBL" id="KAI1879122.1"/>
    </source>
</evidence>
<feature type="compositionally biased region" description="Basic and acidic residues" evidence="1">
    <location>
        <begin position="25"/>
        <end position="62"/>
    </location>
</feature>
<gene>
    <name evidence="2" type="ORF">JX265_003299</name>
</gene>
<evidence type="ECO:0000256" key="1">
    <source>
        <dbReference type="SAM" id="MobiDB-lite"/>
    </source>
</evidence>
<dbReference type="PANTHER" id="PTHR38703:SF1">
    <property type="entry name" value="ALLERGEN"/>
    <property type="match status" value="1"/>
</dbReference>
<keyword evidence="3" id="KW-1185">Reference proteome</keyword>
<evidence type="ECO:0000313" key="3">
    <source>
        <dbReference type="Proteomes" id="UP000829685"/>
    </source>
</evidence>
<feature type="compositionally biased region" description="Polar residues" evidence="1">
    <location>
        <begin position="244"/>
        <end position="258"/>
    </location>
</feature>
<comment type="caution">
    <text evidence="2">The sequence shown here is derived from an EMBL/GenBank/DDBJ whole genome shotgun (WGS) entry which is preliminary data.</text>
</comment>
<feature type="compositionally biased region" description="Basic and acidic residues" evidence="1">
    <location>
        <begin position="72"/>
        <end position="83"/>
    </location>
</feature>
<dbReference type="AlphaFoldDB" id="A0A9P9WTS3"/>
<reference evidence="2" key="1">
    <citation type="submission" date="2021-03" db="EMBL/GenBank/DDBJ databases">
        <title>Revisited historic fungal species revealed as producer of novel bioactive compounds through whole genome sequencing and comparative genomics.</title>
        <authorList>
            <person name="Vignolle G.A."/>
            <person name="Hochenegger N."/>
            <person name="Mach R.L."/>
            <person name="Mach-Aigner A.R."/>
            <person name="Javad Rahimi M."/>
            <person name="Salim K.A."/>
            <person name="Chan C.M."/>
            <person name="Lim L.B.L."/>
            <person name="Cai F."/>
            <person name="Druzhinina I.S."/>
            <person name="U'Ren J.M."/>
            <person name="Derntl C."/>
        </authorList>
    </citation>
    <scope>NUCLEOTIDE SEQUENCE</scope>
    <source>
        <strain evidence="2">TUCIM 5799</strain>
    </source>
</reference>
<dbReference type="EMBL" id="JAFIMR010000005">
    <property type="protein sequence ID" value="KAI1879122.1"/>
    <property type="molecule type" value="Genomic_DNA"/>
</dbReference>
<dbReference type="PANTHER" id="PTHR38703">
    <property type="entry name" value="CHROMOSOME 8, WHOLE GENOME SHOTGUN SEQUENCE"/>
    <property type="match status" value="1"/>
</dbReference>
<feature type="compositionally biased region" description="Basic and acidic residues" evidence="1">
    <location>
        <begin position="90"/>
        <end position="99"/>
    </location>
</feature>
<accession>A0A9P9WTS3</accession>
<dbReference type="Proteomes" id="UP000829685">
    <property type="component" value="Unassembled WGS sequence"/>
</dbReference>
<name>A0A9P9WTS3_9PEZI</name>
<feature type="region of interest" description="Disordered" evidence="1">
    <location>
        <begin position="191"/>
        <end position="258"/>
    </location>
</feature>
<proteinExistence type="predicted"/>